<evidence type="ECO:0000256" key="5">
    <source>
        <dbReference type="ARBA" id="ARBA00023136"/>
    </source>
</evidence>
<keyword evidence="3" id="KW-1134">Transmembrane beta strand</keyword>
<dbReference type="Gene3D" id="2.60.40.1120">
    <property type="entry name" value="Carboxypeptidase-like, regulatory domain"/>
    <property type="match status" value="1"/>
</dbReference>
<keyword evidence="5" id="KW-0472">Membrane</keyword>
<dbReference type="InterPro" id="IPR036942">
    <property type="entry name" value="Beta-barrel_TonB_sf"/>
</dbReference>
<evidence type="ECO:0000256" key="3">
    <source>
        <dbReference type="ARBA" id="ARBA00022452"/>
    </source>
</evidence>
<feature type="compositionally biased region" description="Polar residues" evidence="7">
    <location>
        <begin position="133"/>
        <end position="146"/>
    </location>
</feature>
<sequence>MTQPRRLRMSKLTLGLVAALAAAPVFAQSTSSGIGGMVTHNGQPVAGAEVTITHVESGTVSRASTDASGRYNARGLRVGGPYNVTITKSGDGTQTQEGIYLGLDQVASVNAQLTGDVATLESMQVTAPRGSEAFTSDNKGISTNLSRGDLDRTPMPDHSIQNVVRSDPRVVVTDRDRGAFSAMGQNNRYNSITVDTISAGDPFGLNDNGLPTKGTPISQDAIESYNISTANFDVATRRGVGAWVNAVTKSGTNDFHGSAYYVYQNADDMIGKGETDAKWTGYTKDTTKGATLGGPILKDKLFFFASYEESEKTAPGAIWGTSDSSAISKVNDVTTAQLQQITTTAQNLGLSPGDDGSASTDLESKRYLAKLDWNISDYHRASLRFSRTEEDEPIITASSSTQLKLSSNWYVLNKTNTSYALSFYDDWSEKFSTEASVGYSKFEQDRAPLVGGYQPEITVRTNGTDSGSSVLLGTDYSSQANVLNVKSWNAYFAGSWFLGDHVLKAGIDYQQDEVYNLFLQRYNGTYAFNSIADFASGTYRRYQLSQPAAGYTLDNVAAIFKMKQYGLFLQDTWQATDRLSIQYGLRYDVPKVNPMPTYNPCFAADAGVTGNFGACGLRATPANANASVGGFGFSNTGTIDGNSVLQPRFSFNYDLDTERPTQLRGGAGLFVSNTPAVWVGNPYSNNGVAVTTYDVNRRKTAVDPAFSADPFGQNVPGSTVTPPGLGSSSMTVNVVDPNFKLPAVYKYTLGLDHQLPWQDLVFTAEYQHLDVDKGILYQDLNMGAPTGTLPDGRYTYARFPNQAPGSTNTANWNKNASFSNVIYLTNTDKGKSDNFTVSLKKPFDGTWSAMLAYTYSRATEVNPGTSSVAYSSYQNRAWYNPSDDAAGISNYSIPNRIIAQLSWEHKFFGDYATRVSAFYDGHNGAPYSWVFGNDAQGLGLSSGRSLAYVPSGPSDVVWANATSQQLSSSFWEYIGKHPELARYKGDVAERNSSRAPWVNQLDMSFSQEIPGFAKGHKGEIRLDMFNVLNMLNKDWGVEHRADFPLVRNLANVAGVTADGKYIYDISSTSLYNRNGTYAPTDLAINETQNPSQRWSLLLTLRYTF</sequence>
<keyword evidence="8" id="KW-0732">Signal</keyword>
<dbReference type="Proteomes" id="UP000045978">
    <property type="component" value="Unassembled WGS sequence"/>
</dbReference>
<keyword evidence="2" id="KW-0813">Transport</keyword>
<dbReference type="PANTHER" id="PTHR30069:SF46">
    <property type="entry name" value="OAR PROTEIN"/>
    <property type="match status" value="1"/>
</dbReference>
<dbReference type="EMBL" id="CXOJ01000010">
    <property type="protein sequence ID" value="CTP83816.1"/>
    <property type="molecule type" value="Genomic_DNA"/>
</dbReference>
<evidence type="ECO:0000256" key="2">
    <source>
        <dbReference type="ARBA" id="ARBA00022448"/>
    </source>
</evidence>
<proteinExistence type="predicted"/>
<comment type="subcellular location">
    <subcellularLocation>
        <location evidence="1">Cell outer membrane</location>
        <topology evidence="1">Multi-pass membrane protein</topology>
    </subcellularLocation>
</comment>
<evidence type="ECO:0000313" key="11">
    <source>
        <dbReference type="Proteomes" id="UP000045978"/>
    </source>
</evidence>
<organism evidence="10 11">
    <name type="scientific">Xanthomonas graminis pv. phlei</name>
    <dbReference type="NCBI Taxonomy" id="487906"/>
    <lineage>
        <taxon>Bacteria</taxon>
        <taxon>Pseudomonadati</taxon>
        <taxon>Pseudomonadota</taxon>
        <taxon>Gammaproteobacteria</taxon>
        <taxon>Lysobacterales</taxon>
        <taxon>Lysobacteraceae</taxon>
        <taxon>Xanthomonas</taxon>
        <taxon>Xanthomonas translucens group</taxon>
        <taxon>Xanthomonas graminis</taxon>
    </lineage>
</organism>
<feature type="region of interest" description="Disordered" evidence="7">
    <location>
        <begin position="129"/>
        <end position="158"/>
    </location>
</feature>
<evidence type="ECO:0000256" key="7">
    <source>
        <dbReference type="SAM" id="MobiDB-lite"/>
    </source>
</evidence>
<evidence type="ECO:0000259" key="9">
    <source>
        <dbReference type="Pfam" id="PF25183"/>
    </source>
</evidence>
<dbReference type="InterPro" id="IPR039426">
    <property type="entry name" value="TonB-dep_rcpt-like"/>
</dbReference>
<dbReference type="Pfam" id="PF13620">
    <property type="entry name" value="CarboxypepD_reg"/>
    <property type="match status" value="1"/>
</dbReference>
<dbReference type="GO" id="GO:0044718">
    <property type="term" value="P:siderophore transmembrane transport"/>
    <property type="evidence" value="ECO:0007669"/>
    <property type="project" value="TreeGrafter"/>
</dbReference>
<dbReference type="PANTHER" id="PTHR30069">
    <property type="entry name" value="TONB-DEPENDENT OUTER MEMBRANE RECEPTOR"/>
    <property type="match status" value="1"/>
</dbReference>
<dbReference type="InterPro" id="IPR057601">
    <property type="entry name" value="Oar-like_b-barrel"/>
</dbReference>
<evidence type="ECO:0000256" key="8">
    <source>
        <dbReference type="SAM" id="SignalP"/>
    </source>
</evidence>
<feature type="domain" description="TonB-dependent transporter Oar-like beta-barrel" evidence="9">
    <location>
        <begin position="247"/>
        <end position="1032"/>
    </location>
</feature>
<reference evidence="10 11" key="1">
    <citation type="submission" date="2015-07" db="EMBL/GenBank/DDBJ databases">
        <authorList>
            <person name="Noorani M."/>
        </authorList>
    </citation>
    <scope>NUCLEOTIDE SEQUENCE [LARGE SCALE GENOMIC DNA]</scope>
    <source>
        <strain evidence="10">LMG730</strain>
    </source>
</reference>
<keyword evidence="6" id="KW-0998">Cell outer membrane</keyword>
<dbReference type="SUPFAM" id="SSF49464">
    <property type="entry name" value="Carboxypeptidase regulatory domain-like"/>
    <property type="match status" value="1"/>
</dbReference>
<feature type="chain" id="PRO_5005492116" evidence="8">
    <location>
        <begin position="28"/>
        <end position="1104"/>
    </location>
</feature>
<dbReference type="GO" id="GO:0009279">
    <property type="term" value="C:cell outer membrane"/>
    <property type="evidence" value="ECO:0007669"/>
    <property type="project" value="UniProtKB-SubCell"/>
</dbReference>
<evidence type="ECO:0000256" key="4">
    <source>
        <dbReference type="ARBA" id="ARBA00022692"/>
    </source>
</evidence>
<dbReference type="GO" id="GO:0015344">
    <property type="term" value="F:siderophore uptake transmembrane transporter activity"/>
    <property type="evidence" value="ECO:0007669"/>
    <property type="project" value="TreeGrafter"/>
</dbReference>
<gene>
    <name evidence="10" type="ORF">XTPLMG730_0583</name>
</gene>
<protein>
    <submittedName>
        <fullName evidence="10">Oar protein</fullName>
    </submittedName>
</protein>
<evidence type="ECO:0000313" key="10">
    <source>
        <dbReference type="EMBL" id="CTP83816.1"/>
    </source>
</evidence>
<feature type="signal peptide" evidence="8">
    <location>
        <begin position="1"/>
        <end position="27"/>
    </location>
</feature>
<dbReference type="Gene3D" id="2.40.170.20">
    <property type="entry name" value="TonB-dependent receptor, beta-barrel domain"/>
    <property type="match status" value="1"/>
</dbReference>
<evidence type="ECO:0000256" key="1">
    <source>
        <dbReference type="ARBA" id="ARBA00004571"/>
    </source>
</evidence>
<dbReference type="SUPFAM" id="SSF56935">
    <property type="entry name" value="Porins"/>
    <property type="match status" value="1"/>
</dbReference>
<name>A0A0K2ZDY2_9XANT</name>
<accession>A0A0K2ZDY2</accession>
<dbReference type="Pfam" id="PF25183">
    <property type="entry name" value="OMP_b-brl_4"/>
    <property type="match status" value="1"/>
</dbReference>
<keyword evidence="4" id="KW-0812">Transmembrane</keyword>
<dbReference type="AlphaFoldDB" id="A0A0K2ZDY2"/>
<dbReference type="InterPro" id="IPR008969">
    <property type="entry name" value="CarboxyPept-like_regulatory"/>
</dbReference>
<evidence type="ECO:0000256" key="6">
    <source>
        <dbReference type="ARBA" id="ARBA00023237"/>
    </source>
</evidence>